<dbReference type="EMBL" id="AAXG02000028">
    <property type="protein sequence ID" value="EDM99207.1"/>
    <property type="molecule type" value="Genomic_DNA"/>
</dbReference>
<dbReference type="AlphaFoldDB" id="A6NY37"/>
<reference evidence="1 2" key="1">
    <citation type="submission" date="2007-04" db="EMBL/GenBank/DDBJ databases">
        <authorList>
            <person name="Fulton L."/>
            <person name="Clifton S."/>
            <person name="Fulton B."/>
            <person name="Xu J."/>
            <person name="Minx P."/>
            <person name="Pepin K.H."/>
            <person name="Johnson M."/>
            <person name="Thiruvilangam P."/>
            <person name="Bhonagiri V."/>
            <person name="Nash W.E."/>
            <person name="Mardis E.R."/>
            <person name="Wilson R.K."/>
        </authorList>
    </citation>
    <scope>NUCLEOTIDE SEQUENCE [LARGE SCALE GENOMIC DNA]</scope>
    <source>
        <strain evidence="1 2">ATCC 29799</strain>
    </source>
</reference>
<organism evidence="1 2">
    <name type="scientific">Pseudoflavonifractor capillosus ATCC 29799</name>
    <dbReference type="NCBI Taxonomy" id="411467"/>
    <lineage>
        <taxon>Bacteria</taxon>
        <taxon>Bacillati</taxon>
        <taxon>Bacillota</taxon>
        <taxon>Clostridia</taxon>
        <taxon>Eubacteriales</taxon>
        <taxon>Oscillospiraceae</taxon>
        <taxon>Pseudoflavonifractor</taxon>
    </lineage>
</organism>
<dbReference type="RefSeq" id="WP_006573644.1">
    <property type="nucleotide sequence ID" value="NZ_AAXG02000028.1"/>
</dbReference>
<sequence>MRDDLVSWANAKYREFAVKMLDVLPDFPNCCYQVSGAAAMLALGAYLLTDVKVVYGGYEDDGVVLPHGWVRARTRSGQTVILDFAHLQFEHDKLYPGCCSYHQLVRERVMNGLPVPGSVIFFPDDAEYGRYKEES</sequence>
<reference evidence="1 2" key="2">
    <citation type="submission" date="2007-06" db="EMBL/GenBank/DDBJ databases">
        <title>Draft genome sequence of Pseudoflavonifractor capillosus ATCC 29799.</title>
        <authorList>
            <person name="Sudarsanam P."/>
            <person name="Ley R."/>
            <person name="Guruge J."/>
            <person name="Turnbaugh P.J."/>
            <person name="Mahowald M."/>
            <person name="Liep D."/>
            <person name="Gordon J."/>
        </authorList>
    </citation>
    <scope>NUCLEOTIDE SEQUENCE [LARGE SCALE GENOMIC DNA]</scope>
    <source>
        <strain evidence="1 2">ATCC 29799</strain>
    </source>
</reference>
<name>A6NY37_9FIRM</name>
<dbReference type="STRING" id="411467.BACCAP_03136"/>
<keyword evidence="2" id="KW-1185">Reference proteome</keyword>
<dbReference type="Proteomes" id="UP000003639">
    <property type="component" value="Unassembled WGS sequence"/>
</dbReference>
<proteinExistence type="predicted"/>
<protein>
    <submittedName>
        <fullName evidence="1">Uncharacterized protein</fullName>
    </submittedName>
</protein>
<gene>
    <name evidence="1" type="ORF">BACCAP_03136</name>
</gene>
<evidence type="ECO:0000313" key="1">
    <source>
        <dbReference type="EMBL" id="EDM99207.1"/>
    </source>
</evidence>
<comment type="caution">
    <text evidence="1">The sequence shown here is derived from an EMBL/GenBank/DDBJ whole genome shotgun (WGS) entry which is preliminary data.</text>
</comment>
<accession>A6NY37</accession>
<evidence type="ECO:0000313" key="2">
    <source>
        <dbReference type="Proteomes" id="UP000003639"/>
    </source>
</evidence>